<sequence length="508" mass="56412">MYEWKEYARVKIMEEVSFRRTKSILQANQRPGASKLEETEAESREMLANEHESIRALKTAIERKEIALVSSVSSFRQNMEKRIEQHWAAKRKARDQAIAQVQREEEERRQERLRRQAERAAKKFTDIDDQIADLKDSIEQVKGEIHKKELMKHTYPTKRRASAGAGKAGDVLAVISAQQEEAQILSGKLAMASQKLETLEDALEKGKAFFSSAAFKSKKVRSLPADDPAGEVVNEEMTEAMKAVLAQLMIEDESLAELISTAIGLANSPAGKNRTRNGLLRLDDIFGEKDSALSDPKVPADEIVASNDPEERKRKLQEIEAECARLQEEIENLSGGDHILPDPIPLEEDAQKVKLQTQKDEAIQKLLSKATAARSAMNQKKAATTQAQQSQSYEPSGIPTGGDSSADGEGDEEEARKHEESDEYAEATRQMEEQKVRAAELSLEAGRAASRDQIDQSGLNRRSLKGLQPQDPQVESDISIEDEEVKEPHATHAAEEAHGSGGIDTRGE</sequence>
<feature type="coiled-coil region" evidence="1">
    <location>
        <begin position="94"/>
        <end position="151"/>
    </location>
</feature>
<protein>
    <submittedName>
        <fullName evidence="3">Uncharacterized protein</fullName>
    </submittedName>
</protein>
<gene>
    <name evidence="3" type="ORF">SCF082_LOCUS10589</name>
</gene>
<keyword evidence="4" id="KW-1185">Reference proteome</keyword>
<keyword evidence="1" id="KW-0175">Coiled coil</keyword>
<feature type="region of interest" description="Disordered" evidence="2">
    <location>
        <begin position="377"/>
        <end position="508"/>
    </location>
</feature>
<dbReference type="Proteomes" id="UP001642464">
    <property type="component" value="Unassembled WGS sequence"/>
</dbReference>
<comment type="caution">
    <text evidence="3">The sequence shown here is derived from an EMBL/GenBank/DDBJ whole genome shotgun (WGS) entry which is preliminary data.</text>
</comment>
<feature type="compositionally biased region" description="Gly residues" evidence="2">
    <location>
        <begin position="499"/>
        <end position="508"/>
    </location>
</feature>
<feature type="compositionally biased region" description="Basic and acidic residues" evidence="2">
    <location>
        <begin position="429"/>
        <end position="438"/>
    </location>
</feature>
<proteinExistence type="predicted"/>
<evidence type="ECO:0000256" key="2">
    <source>
        <dbReference type="SAM" id="MobiDB-lite"/>
    </source>
</evidence>
<feature type="compositionally biased region" description="Basic and acidic residues" evidence="2">
    <location>
        <begin position="486"/>
        <end position="498"/>
    </location>
</feature>
<evidence type="ECO:0000256" key="1">
    <source>
        <dbReference type="SAM" id="Coils"/>
    </source>
</evidence>
<reference evidence="3 4" key="1">
    <citation type="submission" date="2024-02" db="EMBL/GenBank/DDBJ databases">
        <authorList>
            <person name="Chen Y."/>
            <person name="Shah S."/>
            <person name="Dougan E. K."/>
            <person name="Thang M."/>
            <person name="Chan C."/>
        </authorList>
    </citation>
    <scope>NUCLEOTIDE SEQUENCE [LARGE SCALE GENOMIC DNA]</scope>
</reference>
<evidence type="ECO:0000313" key="3">
    <source>
        <dbReference type="EMBL" id="CAK9010245.1"/>
    </source>
</evidence>
<dbReference type="EMBL" id="CAXAMM010006213">
    <property type="protein sequence ID" value="CAK9010245.1"/>
    <property type="molecule type" value="Genomic_DNA"/>
</dbReference>
<organism evidence="3 4">
    <name type="scientific">Durusdinium trenchii</name>
    <dbReference type="NCBI Taxonomy" id="1381693"/>
    <lineage>
        <taxon>Eukaryota</taxon>
        <taxon>Sar</taxon>
        <taxon>Alveolata</taxon>
        <taxon>Dinophyceae</taxon>
        <taxon>Suessiales</taxon>
        <taxon>Symbiodiniaceae</taxon>
        <taxon>Durusdinium</taxon>
    </lineage>
</organism>
<evidence type="ECO:0000313" key="4">
    <source>
        <dbReference type="Proteomes" id="UP001642464"/>
    </source>
</evidence>
<feature type="coiled-coil region" evidence="1">
    <location>
        <begin position="309"/>
        <end position="336"/>
    </location>
</feature>
<accession>A0ABP0J762</accession>
<name>A0ABP0J762_9DINO</name>
<feature type="compositionally biased region" description="Low complexity" evidence="2">
    <location>
        <begin position="379"/>
        <end position="392"/>
    </location>
</feature>